<evidence type="ECO:0000256" key="4">
    <source>
        <dbReference type="ARBA" id="ARBA00022759"/>
    </source>
</evidence>
<evidence type="ECO:0008006" key="10">
    <source>
        <dbReference type="Google" id="ProtNLM"/>
    </source>
</evidence>
<keyword evidence="3" id="KW-0540">Nuclease</keyword>
<evidence type="ECO:0000256" key="7">
    <source>
        <dbReference type="ARBA" id="ARBA00023016"/>
    </source>
</evidence>
<dbReference type="GO" id="GO:0004519">
    <property type="term" value="F:endonuclease activity"/>
    <property type="evidence" value="ECO:0007669"/>
    <property type="project" value="UniProtKB-KW"/>
</dbReference>
<sequence length="69" mass="7894">MRARDINRKIERLGGEVIRQRGSHRLYRVTVGDIRVQTVVPQHAGDVPKGTLHSIQKNLEPLLGRDWLS</sequence>
<evidence type="ECO:0000313" key="9">
    <source>
        <dbReference type="Proteomes" id="UP000256709"/>
    </source>
</evidence>
<reference evidence="8 9" key="1">
    <citation type="submission" date="2017-04" db="EMBL/GenBank/DDBJ databases">
        <title>Comparative genome analysis of Subtercola boreus.</title>
        <authorList>
            <person name="Cho Y.-J."/>
            <person name="Cho A."/>
            <person name="Kim O.-S."/>
            <person name="Lee J.-I."/>
        </authorList>
    </citation>
    <scope>NUCLEOTIDE SEQUENCE [LARGE SCALE GENOMIC DNA]</scope>
    <source>
        <strain evidence="8 9">P27444</strain>
    </source>
</reference>
<dbReference type="InterPro" id="IPR038570">
    <property type="entry name" value="HicA_sf"/>
</dbReference>
<organism evidence="8 9">
    <name type="scientific">Subtercola boreus</name>
    <dbReference type="NCBI Taxonomy" id="120213"/>
    <lineage>
        <taxon>Bacteria</taxon>
        <taxon>Bacillati</taxon>
        <taxon>Actinomycetota</taxon>
        <taxon>Actinomycetes</taxon>
        <taxon>Micrococcales</taxon>
        <taxon>Microbacteriaceae</taxon>
        <taxon>Subtercola</taxon>
    </lineage>
</organism>
<protein>
    <recommendedName>
        <fullName evidence="10">Addiction module toxin, HicA family</fullName>
    </recommendedName>
</protein>
<dbReference type="OrthoDB" id="5121861at2"/>
<dbReference type="Gene3D" id="3.30.920.30">
    <property type="entry name" value="Hypothetical protein"/>
    <property type="match status" value="1"/>
</dbReference>
<name>A0A3E0VEH0_9MICO</name>
<evidence type="ECO:0000256" key="5">
    <source>
        <dbReference type="ARBA" id="ARBA00022801"/>
    </source>
</evidence>
<dbReference type="AlphaFoldDB" id="A0A3E0VEH0"/>
<accession>A0A3E0VEH0</accession>
<dbReference type="EMBL" id="NBXA01000026">
    <property type="protein sequence ID" value="RFA07267.1"/>
    <property type="molecule type" value="Genomic_DNA"/>
</dbReference>
<gene>
    <name evidence="8" type="ORF">B7R21_13670</name>
</gene>
<evidence type="ECO:0000256" key="3">
    <source>
        <dbReference type="ARBA" id="ARBA00022722"/>
    </source>
</evidence>
<evidence type="ECO:0000313" key="8">
    <source>
        <dbReference type="EMBL" id="RFA07267.1"/>
    </source>
</evidence>
<dbReference type="InterPro" id="IPR012933">
    <property type="entry name" value="HicA_mRNA_interferase"/>
</dbReference>
<keyword evidence="7" id="KW-0346">Stress response</keyword>
<comment type="similarity">
    <text evidence="1">Belongs to the HicA mRNA interferase family.</text>
</comment>
<proteinExistence type="inferred from homology"/>
<evidence type="ECO:0000256" key="1">
    <source>
        <dbReference type="ARBA" id="ARBA00006620"/>
    </source>
</evidence>
<keyword evidence="5" id="KW-0378">Hydrolase</keyword>
<evidence type="ECO:0000256" key="2">
    <source>
        <dbReference type="ARBA" id="ARBA00022649"/>
    </source>
</evidence>
<dbReference type="Pfam" id="PF07927">
    <property type="entry name" value="HicA_toxin"/>
    <property type="match status" value="1"/>
</dbReference>
<dbReference type="Proteomes" id="UP000256709">
    <property type="component" value="Unassembled WGS sequence"/>
</dbReference>
<keyword evidence="6" id="KW-0694">RNA-binding</keyword>
<keyword evidence="2" id="KW-1277">Toxin-antitoxin system</keyword>
<dbReference type="GO" id="GO:0016787">
    <property type="term" value="F:hydrolase activity"/>
    <property type="evidence" value="ECO:0007669"/>
    <property type="project" value="UniProtKB-KW"/>
</dbReference>
<comment type="caution">
    <text evidence="8">The sequence shown here is derived from an EMBL/GenBank/DDBJ whole genome shotgun (WGS) entry which is preliminary data.</text>
</comment>
<dbReference type="GO" id="GO:0003729">
    <property type="term" value="F:mRNA binding"/>
    <property type="evidence" value="ECO:0007669"/>
    <property type="project" value="InterPro"/>
</dbReference>
<dbReference type="SUPFAM" id="SSF54786">
    <property type="entry name" value="YcfA/nrd intein domain"/>
    <property type="match status" value="1"/>
</dbReference>
<evidence type="ECO:0000256" key="6">
    <source>
        <dbReference type="ARBA" id="ARBA00022884"/>
    </source>
</evidence>
<dbReference type="RefSeq" id="WP_116283814.1">
    <property type="nucleotide sequence ID" value="NZ_NBXA01000026.1"/>
</dbReference>
<keyword evidence="4" id="KW-0255">Endonuclease</keyword>